<keyword evidence="9" id="KW-1185">Reference proteome</keyword>
<dbReference type="SUPFAM" id="SSF57716">
    <property type="entry name" value="Glucocorticoid receptor-like (DNA-binding domain)"/>
    <property type="match status" value="1"/>
</dbReference>
<keyword evidence="2" id="KW-0677">Repeat</keyword>
<evidence type="ECO:0000259" key="7">
    <source>
        <dbReference type="PROSITE" id="PS51303"/>
    </source>
</evidence>
<evidence type="ECO:0008006" key="10">
    <source>
        <dbReference type="Google" id="ProtNLM"/>
    </source>
</evidence>
<evidence type="ECO:0000259" key="6">
    <source>
        <dbReference type="PROSITE" id="PS50023"/>
    </source>
</evidence>
<evidence type="ECO:0000256" key="2">
    <source>
        <dbReference type="ARBA" id="ARBA00022737"/>
    </source>
</evidence>
<dbReference type="Gene3D" id="2.10.110.10">
    <property type="entry name" value="Cysteine Rich Protein"/>
    <property type="match status" value="1"/>
</dbReference>
<dbReference type="EMBL" id="JAWZYT010005057">
    <property type="protein sequence ID" value="KAK4291757.1"/>
    <property type="molecule type" value="Genomic_DNA"/>
</dbReference>
<evidence type="ECO:0000256" key="3">
    <source>
        <dbReference type="ARBA" id="ARBA00022833"/>
    </source>
</evidence>
<evidence type="ECO:0000256" key="4">
    <source>
        <dbReference type="ARBA" id="ARBA00023038"/>
    </source>
</evidence>
<dbReference type="CDD" id="cd09830">
    <property type="entry name" value="PET_LIMPETin_LIM-9"/>
    <property type="match status" value="1"/>
</dbReference>
<evidence type="ECO:0000256" key="5">
    <source>
        <dbReference type="PROSITE-ProRule" id="PRU00125"/>
    </source>
</evidence>
<keyword evidence="1 5" id="KW-0479">Metal-binding</keyword>
<feature type="domain" description="PET" evidence="7">
    <location>
        <begin position="34"/>
        <end position="141"/>
    </location>
</feature>
<protein>
    <recommendedName>
        <fullName evidence="10">Prickle-like protein 3</fullName>
    </recommendedName>
</protein>
<comment type="caution">
    <text evidence="8">The sequence shown here is derived from an EMBL/GenBank/DDBJ whole genome shotgun (WGS) entry which is preliminary data.</text>
</comment>
<dbReference type="InterPro" id="IPR010442">
    <property type="entry name" value="PET_domain"/>
</dbReference>
<feature type="domain" description="LIM zinc-binding" evidence="6">
    <location>
        <begin position="142"/>
        <end position="208"/>
    </location>
</feature>
<gene>
    <name evidence="8" type="ORF">Pmani_035436</name>
</gene>
<dbReference type="PANTHER" id="PTHR24211:SF37">
    <property type="entry name" value="PROTEIN ESPINAS-LIKE PROTEIN"/>
    <property type="match status" value="1"/>
</dbReference>
<proteinExistence type="predicted"/>
<keyword evidence="3 5" id="KW-0862">Zinc</keyword>
<evidence type="ECO:0000256" key="1">
    <source>
        <dbReference type="ARBA" id="ARBA00022723"/>
    </source>
</evidence>
<organism evidence="8 9">
    <name type="scientific">Petrolisthes manimaculis</name>
    <dbReference type="NCBI Taxonomy" id="1843537"/>
    <lineage>
        <taxon>Eukaryota</taxon>
        <taxon>Metazoa</taxon>
        <taxon>Ecdysozoa</taxon>
        <taxon>Arthropoda</taxon>
        <taxon>Crustacea</taxon>
        <taxon>Multicrustacea</taxon>
        <taxon>Malacostraca</taxon>
        <taxon>Eumalacostraca</taxon>
        <taxon>Eucarida</taxon>
        <taxon>Decapoda</taxon>
        <taxon>Pleocyemata</taxon>
        <taxon>Anomura</taxon>
        <taxon>Galatheoidea</taxon>
        <taxon>Porcellanidae</taxon>
        <taxon>Petrolisthes</taxon>
    </lineage>
</organism>
<sequence length="223" mass="24889">MCRARARKTCQSCKCTRELHDVYHEDWVNVRERLGLGDSLGRSSREVCLQEGYTWVPPGITSEQIYDYMSCLPGHKVPRLGTPGEKARERQLMLQLPKQDLALGFTRHVESQYHTSYRDFITARNDIALDIGVIQPAVQRSVDCGGCGGRIREGSVGVVAPRLGGGNATWHPGCFTCQSCCELLVDLVYCVWEDSVLCPRHYAEKLKPRCSACDECSACDDVS</sequence>
<dbReference type="Proteomes" id="UP001292094">
    <property type="component" value="Unassembled WGS sequence"/>
</dbReference>
<dbReference type="AlphaFoldDB" id="A0AAE1NME2"/>
<dbReference type="InterPro" id="IPR047120">
    <property type="entry name" value="Pk/Esn/Tes"/>
</dbReference>
<dbReference type="PROSITE" id="PS51303">
    <property type="entry name" value="PET"/>
    <property type="match status" value="1"/>
</dbReference>
<name>A0AAE1NME2_9EUCA</name>
<accession>A0AAE1NME2</accession>
<dbReference type="PROSITE" id="PS50023">
    <property type="entry name" value="LIM_DOMAIN_2"/>
    <property type="match status" value="1"/>
</dbReference>
<dbReference type="Pfam" id="PF06297">
    <property type="entry name" value="PET"/>
    <property type="match status" value="1"/>
</dbReference>
<reference evidence="8" key="1">
    <citation type="submission" date="2023-11" db="EMBL/GenBank/DDBJ databases">
        <title>Genome assemblies of two species of porcelain crab, Petrolisthes cinctipes and Petrolisthes manimaculis (Anomura: Porcellanidae).</title>
        <authorList>
            <person name="Angst P."/>
        </authorList>
    </citation>
    <scope>NUCLEOTIDE SEQUENCE</scope>
    <source>
        <strain evidence="8">PB745_02</strain>
        <tissue evidence="8">Gill</tissue>
    </source>
</reference>
<dbReference type="InterPro" id="IPR001781">
    <property type="entry name" value="Znf_LIM"/>
</dbReference>
<dbReference type="PANTHER" id="PTHR24211">
    <property type="entry name" value="LIM DOMAIN-CONTAINING PROTEIN"/>
    <property type="match status" value="1"/>
</dbReference>
<evidence type="ECO:0000313" key="9">
    <source>
        <dbReference type="Proteomes" id="UP001292094"/>
    </source>
</evidence>
<evidence type="ECO:0000313" key="8">
    <source>
        <dbReference type="EMBL" id="KAK4291757.1"/>
    </source>
</evidence>
<dbReference type="SMART" id="SM00132">
    <property type="entry name" value="LIM"/>
    <property type="match status" value="1"/>
</dbReference>
<dbReference type="GO" id="GO:0008270">
    <property type="term" value="F:zinc ion binding"/>
    <property type="evidence" value="ECO:0007669"/>
    <property type="project" value="InterPro"/>
</dbReference>
<keyword evidence="4 5" id="KW-0440">LIM domain</keyword>
<dbReference type="Pfam" id="PF00412">
    <property type="entry name" value="LIM"/>
    <property type="match status" value="1"/>
</dbReference>